<sequence length="338" mass="36832">MVGRKRSVLDVPLPARDERLRRDAVLMLCGRTTNTHTTDKIESERASRVCCEEKLVVGANPLESGKAKVSRRKRRDYESTMAAPSSSRTFASAICHSCRQRLLPPPRRFFRTSPTHHAADGTTDRTALGNLSSNIARSPGRANNSVGNYTKTGSSFLSVLDSKTEFNADDEMNSLLTDSFGGNLNAATADKPHRLHVYATKHNTHLTLVQPSRPASQTPSSMGITGTTASASDQKKIVDVLLSLSTGHVGFRKAGRGSYDAAYQLAAFTFKQIVEKGILNEIKYMEVVFRGFGAGREAVTKVLLGTEGRRLRGKITKVGDATRLKLGGSRSKKPRRLG</sequence>
<evidence type="ECO:0000256" key="3">
    <source>
        <dbReference type="ARBA" id="ARBA00023274"/>
    </source>
</evidence>
<proteinExistence type="inferred from homology"/>
<evidence type="ECO:0000256" key="1">
    <source>
        <dbReference type="ARBA" id="ARBA00006194"/>
    </source>
</evidence>
<evidence type="ECO:0008006" key="6">
    <source>
        <dbReference type="Google" id="ProtNLM"/>
    </source>
</evidence>
<evidence type="ECO:0000256" key="2">
    <source>
        <dbReference type="ARBA" id="ARBA00022980"/>
    </source>
</evidence>
<dbReference type="GO" id="GO:0005840">
    <property type="term" value="C:ribosome"/>
    <property type="evidence" value="ECO:0007669"/>
    <property type="project" value="UniProtKB-KW"/>
</dbReference>
<keyword evidence="2" id="KW-0689">Ribosomal protein</keyword>
<dbReference type="Gene3D" id="3.30.420.80">
    <property type="entry name" value="Ribosomal protein S11"/>
    <property type="match status" value="1"/>
</dbReference>
<evidence type="ECO:0000313" key="5">
    <source>
        <dbReference type="Proteomes" id="UP001168146"/>
    </source>
</evidence>
<dbReference type="SUPFAM" id="SSF53137">
    <property type="entry name" value="Translational machinery components"/>
    <property type="match status" value="1"/>
</dbReference>
<dbReference type="InterPro" id="IPR036967">
    <property type="entry name" value="Ribosomal_uS11_sf"/>
</dbReference>
<dbReference type="Proteomes" id="UP001168146">
    <property type="component" value="Unassembled WGS sequence"/>
</dbReference>
<protein>
    <recommendedName>
        <fullName evidence="6">Translational machinery component</fullName>
    </recommendedName>
</protein>
<dbReference type="AlphaFoldDB" id="A0AAN6JAW7"/>
<dbReference type="HAMAP" id="MF_01310">
    <property type="entry name" value="Ribosomal_uS11"/>
    <property type="match status" value="1"/>
</dbReference>
<gene>
    <name evidence="4" type="ORF">LTR82_005449</name>
</gene>
<comment type="caution">
    <text evidence="4">The sequence shown here is derived from an EMBL/GenBank/DDBJ whole genome shotgun (WGS) entry which is preliminary data.</text>
</comment>
<organism evidence="4 5">
    <name type="scientific">Friedmanniomyces endolithicus</name>
    <dbReference type="NCBI Taxonomy" id="329885"/>
    <lineage>
        <taxon>Eukaryota</taxon>
        <taxon>Fungi</taxon>
        <taxon>Dikarya</taxon>
        <taxon>Ascomycota</taxon>
        <taxon>Pezizomycotina</taxon>
        <taxon>Dothideomycetes</taxon>
        <taxon>Dothideomycetidae</taxon>
        <taxon>Mycosphaerellales</taxon>
        <taxon>Teratosphaeriaceae</taxon>
        <taxon>Friedmanniomyces</taxon>
    </lineage>
</organism>
<accession>A0AAN6JAW7</accession>
<dbReference type="InterPro" id="IPR001971">
    <property type="entry name" value="Ribosomal_uS11"/>
</dbReference>
<reference evidence="4" key="1">
    <citation type="submission" date="2021-12" db="EMBL/GenBank/DDBJ databases">
        <title>Black yeast isolated from Biological Soil Crust.</title>
        <authorList>
            <person name="Kurbessoian T."/>
        </authorList>
    </citation>
    <scope>NUCLEOTIDE SEQUENCE</scope>
    <source>
        <strain evidence="4">CCFEE 5208</strain>
    </source>
</reference>
<dbReference type="GO" id="GO:0003735">
    <property type="term" value="F:structural constituent of ribosome"/>
    <property type="evidence" value="ECO:0007669"/>
    <property type="project" value="InterPro"/>
</dbReference>
<dbReference type="GO" id="GO:0006412">
    <property type="term" value="P:translation"/>
    <property type="evidence" value="ECO:0007669"/>
    <property type="project" value="InterPro"/>
</dbReference>
<dbReference type="EMBL" id="JASUXU010000012">
    <property type="protein sequence ID" value="KAK0323702.1"/>
    <property type="molecule type" value="Genomic_DNA"/>
</dbReference>
<keyword evidence="3" id="KW-0687">Ribonucleoprotein</keyword>
<name>A0AAN6JAW7_9PEZI</name>
<evidence type="ECO:0000313" key="4">
    <source>
        <dbReference type="EMBL" id="KAK0323702.1"/>
    </source>
</evidence>
<dbReference type="GO" id="GO:1990904">
    <property type="term" value="C:ribonucleoprotein complex"/>
    <property type="evidence" value="ECO:0007669"/>
    <property type="project" value="UniProtKB-KW"/>
</dbReference>
<comment type="similarity">
    <text evidence="1">Belongs to the universal ribosomal protein uS11 family.</text>
</comment>